<dbReference type="Pfam" id="PF02862">
    <property type="entry name" value="DDHD"/>
    <property type="match status" value="2"/>
</dbReference>
<dbReference type="GO" id="GO:0035091">
    <property type="term" value="F:phosphatidylinositol binding"/>
    <property type="evidence" value="ECO:0007669"/>
    <property type="project" value="TreeGrafter"/>
</dbReference>
<dbReference type="GO" id="GO:0031210">
    <property type="term" value="F:phosphatidylcholine binding"/>
    <property type="evidence" value="ECO:0007669"/>
    <property type="project" value="TreeGrafter"/>
</dbReference>
<feature type="compositionally biased region" description="Polar residues" evidence="6">
    <location>
        <begin position="1266"/>
        <end position="1276"/>
    </location>
</feature>
<dbReference type="InterPro" id="IPR036412">
    <property type="entry name" value="HAD-like_sf"/>
</dbReference>
<feature type="region of interest" description="Disordered" evidence="6">
    <location>
        <begin position="644"/>
        <end position="673"/>
    </location>
</feature>
<dbReference type="SMART" id="SM01127">
    <property type="entry name" value="DDHD"/>
    <property type="match status" value="1"/>
</dbReference>
<evidence type="ECO:0000256" key="6">
    <source>
        <dbReference type="SAM" id="MobiDB-lite"/>
    </source>
</evidence>
<evidence type="ECO:0000313" key="8">
    <source>
        <dbReference type="EMBL" id="VDH91599.1"/>
    </source>
</evidence>
<dbReference type="GO" id="GO:0008526">
    <property type="term" value="F:phosphatidylinositol transfer activity"/>
    <property type="evidence" value="ECO:0007669"/>
    <property type="project" value="TreeGrafter"/>
</dbReference>
<dbReference type="PANTHER" id="PTHR10658:SF81">
    <property type="entry name" value="PROTEIN RETINAL DEGENERATION B"/>
    <property type="match status" value="1"/>
</dbReference>
<dbReference type="InterPro" id="IPR001666">
    <property type="entry name" value="PI_transfer"/>
</dbReference>
<evidence type="ECO:0000313" key="9">
    <source>
        <dbReference type="Proteomes" id="UP000596742"/>
    </source>
</evidence>
<dbReference type="InterPro" id="IPR023393">
    <property type="entry name" value="START-like_dom_sf"/>
</dbReference>
<dbReference type="InterPro" id="IPR016187">
    <property type="entry name" value="CTDL_fold"/>
</dbReference>
<feature type="domain" description="DDHD" evidence="7">
    <location>
        <begin position="683"/>
        <end position="872"/>
    </location>
</feature>
<evidence type="ECO:0000259" key="7">
    <source>
        <dbReference type="PROSITE" id="PS51043"/>
    </source>
</evidence>
<organism evidence="8 9">
    <name type="scientific">Mytilus galloprovincialis</name>
    <name type="common">Mediterranean mussel</name>
    <dbReference type="NCBI Taxonomy" id="29158"/>
    <lineage>
        <taxon>Eukaryota</taxon>
        <taxon>Metazoa</taxon>
        <taxon>Spiralia</taxon>
        <taxon>Lophotrochozoa</taxon>
        <taxon>Mollusca</taxon>
        <taxon>Bivalvia</taxon>
        <taxon>Autobranchia</taxon>
        <taxon>Pteriomorphia</taxon>
        <taxon>Mytilida</taxon>
        <taxon>Mytiloidea</taxon>
        <taxon>Mytilidae</taxon>
        <taxon>Mytilinae</taxon>
        <taxon>Mytilus</taxon>
    </lineage>
</organism>
<keyword evidence="4" id="KW-0597">Phosphoprotein</keyword>
<dbReference type="EMBL" id="UYJE01000256">
    <property type="protein sequence ID" value="VDH91599.1"/>
    <property type="molecule type" value="Genomic_DNA"/>
</dbReference>
<dbReference type="InterPro" id="IPR031315">
    <property type="entry name" value="LNS2/PITP"/>
</dbReference>
<dbReference type="PROSITE" id="PS51043">
    <property type="entry name" value="DDHD"/>
    <property type="match status" value="1"/>
</dbReference>
<feature type="compositionally biased region" description="Polar residues" evidence="6">
    <location>
        <begin position="266"/>
        <end position="276"/>
    </location>
</feature>
<dbReference type="InterPro" id="IPR004177">
    <property type="entry name" value="DDHD_dom"/>
</dbReference>
<feature type="compositionally biased region" description="Basic and acidic residues" evidence="6">
    <location>
        <begin position="152"/>
        <end position="161"/>
    </location>
</feature>
<feature type="compositionally biased region" description="Polar residues" evidence="6">
    <location>
        <begin position="596"/>
        <end position="624"/>
    </location>
</feature>
<feature type="compositionally biased region" description="Acidic residues" evidence="6">
    <location>
        <begin position="231"/>
        <end position="240"/>
    </location>
</feature>
<proteinExistence type="inferred from homology"/>
<evidence type="ECO:0000256" key="3">
    <source>
        <dbReference type="ARBA" id="ARBA00022481"/>
    </source>
</evidence>
<dbReference type="Pfam" id="PF24694">
    <property type="entry name" value="LNS2_PITM1-3"/>
    <property type="match status" value="1"/>
</dbReference>
<comment type="subcellular location">
    <subcellularLocation>
        <location evidence="1">Endomembrane system</location>
        <topology evidence="1">Peripheral membrane protein</topology>
    </subcellularLocation>
</comment>
<accession>A0A8B6BKE9</accession>
<dbReference type="Gene3D" id="3.10.100.10">
    <property type="entry name" value="Mannose-Binding Protein A, subunit A"/>
    <property type="match status" value="1"/>
</dbReference>
<dbReference type="PANTHER" id="PTHR10658">
    <property type="entry name" value="PHOSPHATIDYLINOSITOL TRANSFER PROTEIN"/>
    <property type="match status" value="1"/>
</dbReference>
<name>A0A8B6BKE9_MYTGA</name>
<dbReference type="CDD" id="cd00037">
    <property type="entry name" value="CLECT"/>
    <property type="match status" value="1"/>
</dbReference>
<dbReference type="Gene3D" id="3.30.530.20">
    <property type="match status" value="2"/>
</dbReference>
<dbReference type="InterPro" id="IPR023214">
    <property type="entry name" value="HAD_sf"/>
</dbReference>
<feature type="region of interest" description="Disordered" evidence="6">
    <location>
        <begin position="227"/>
        <end position="306"/>
    </location>
</feature>
<dbReference type="GO" id="GO:0005737">
    <property type="term" value="C:cytoplasm"/>
    <property type="evidence" value="ECO:0007669"/>
    <property type="project" value="TreeGrafter"/>
</dbReference>
<evidence type="ECO:0000256" key="1">
    <source>
        <dbReference type="ARBA" id="ARBA00004184"/>
    </source>
</evidence>
<feature type="compositionally biased region" description="Low complexity" evidence="6">
    <location>
        <begin position="292"/>
        <end position="304"/>
    </location>
</feature>
<dbReference type="SMART" id="SM00775">
    <property type="entry name" value="LNS2"/>
    <property type="match status" value="1"/>
</dbReference>
<reference evidence="8" key="1">
    <citation type="submission" date="2018-11" db="EMBL/GenBank/DDBJ databases">
        <authorList>
            <person name="Alioto T."/>
            <person name="Alioto T."/>
        </authorList>
    </citation>
    <scope>NUCLEOTIDE SEQUENCE</scope>
</reference>
<dbReference type="OrthoDB" id="10053061at2759"/>
<evidence type="ECO:0000256" key="2">
    <source>
        <dbReference type="ARBA" id="ARBA00010316"/>
    </source>
</evidence>
<keyword evidence="9" id="KW-1185">Reference proteome</keyword>
<feature type="compositionally biased region" description="Basic and acidic residues" evidence="6">
    <location>
        <begin position="250"/>
        <end position="265"/>
    </location>
</feature>
<dbReference type="InterPro" id="IPR055261">
    <property type="entry name" value="PI_transfer_N"/>
</dbReference>
<protein>
    <recommendedName>
        <fullName evidence="7">DDHD domain-containing protein</fullName>
    </recommendedName>
</protein>
<dbReference type="Pfam" id="PF02121">
    <property type="entry name" value="IP_trans"/>
    <property type="match status" value="2"/>
</dbReference>
<dbReference type="InterPro" id="IPR016186">
    <property type="entry name" value="C-type_lectin-like/link_sf"/>
</dbReference>
<dbReference type="GO" id="GO:0012505">
    <property type="term" value="C:endomembrane system"/>
    <property type="evidence" value="ECO:0007669"/>
    <property type="project" value="UniProtKB-SubCell"/>
</dbReference>
<dbReference type="SUPFAM" id="SSF56784">
    <property type="entry name" value="HAD-like"/>
    <property type="match status" value="1"/>
</dbReference>
<dbReference type="Proteomes" id="UP000596742">
    <property type="component" value="Unassembled WGS sequence"/>
</dbReference>
<feature type="region of interest" description="Disordered" evidence="6">
    <location>
        <begin position="151"/>
        <end position="184"/>
    </location>
</feature>
<keyword evidence="3" id="KW-0488">Methylation</keyword>
<dbReference type="Pfam" id="PF24695">
    <property type="entry name" value="PITM1-3"/>
    <property type="match status" value="1"/>
</dbReference>
<sequence>MLVKEYRIALPMSVEEYRIAQLYMIQKKSRDESSGEGSGVEIIVNEPYTDGPGGNGQYTYKIYHIGSHLPGWFRAILPKSALRVEEEAWNSYPYTKTRYRCPFVEKFLLEIETKYLNDGGSQENVFKLSQSDIKQRQIDYLDIVKDPISSGDYRKEEDPKLYKSTKTQRGPLTDTRGGKNTSEGLRKTMLRAHRQAWCWQDEWYGLQISDIRRLELETQRALAEKMGFASENEEEEESDDQGNTLKHNSTSHDERPKIPISKSEDTVSTSSDSKLTVRSGDSPAVMKEHRSLSASSKSRSFGSSAREISTTRMFESLEKLQESSSDEEFYDAEDERSADPQLLRSSPIDVQSLNDEFADARSTISLDPADTPLERRMEQIRQHYSIDQSTHPHTSPPDSASCKSSILFMVLHGGCLVDTHVENQHPSKRNDFVTMKSSFESVIRSHYPGAYGHIAFKLVPCPQICSDVLDILASITPFSFESQTPNSVDGPIWTQEFVPLGAIALFASSNPDYHECVNKTVSKANIVYQEFLMSDEGKGFNGQVCLIADSTSSVLAYDALCQNPSCMRYLSTYDSREVLPEVDSTTSFKRERSKTESSGAKTNIDTTRQLSHSDPDLTLNSPNVNNQCSKSDIVTIDYKMKRTCSTRDPPNHPSHQSYLNVNEKDPSRRTSTGSNFEGTYLKFDFDVSDMFILGSPLGLVLAYRRMYCGEDRSFSPYSPACGQVYNIFHNSDPSAFRLEPLLNNTFRYIPPVKVSRYSKYPLGDGEPVHVVETVQSNLSLFLGTRKSSSGHILQRQNSISSVVSNMSGMGENTMSVLANVTSKWWGNKRIDFELYSPDILHSFPTSALPPLFHASFWESSDLASFILRQVLRHDVLLNEAAEKLSLLPDSVMSAKQPKEKWLKRRTTIKVKNLQANHRGNDVIVVDGKEQAITARFMYGSFDVTSLSGEKVDIHVNNQSTGDWEYLGTSVTDKHGRLQFTVPKEKMLPQGMHPVKVVVRGDHTFADFFLSVLPPHTDTVVFSIDGSFTASVSISGKDPKVRGGAVDVVRHWQDQGYLIIYVTARPDMQHRKVVSWLAMHNFPHGMVAFMEGITKDPLRQKLNYLKGLQTDTRFDYKPWNGAKIFLLNELSLIPALRHTIANQTTKQPVKTSYRWFFFRLSEDIYEHIAISCVCLGGINGYWLGGYNFNKNGSFQWISNPTQPMTYSDMYSTQPNKPTTELCLIYWRDFRYAWGDDPTWLDKQKTTQEDVIERPKISNFTVYQQEEQLQNTNGSSWETVPENDESSKA</sequence>
<comment type="caution">
    <text evidence="8">The sequence shown here is derived from an EMBL/GenBank/DDBJ whole genome shotgun (WGS) entry which is preliminary data.</text>
</comment>
<dbReference type="GO" id="GO:0008525">
    <property type="term" value="F:phosphatidylcholine transporter activity"/>
    <property type="evidence" value="ECO:0007669"/>
    <property type="project" value="TreeGrafter"/>
</dbReference>
<dbReference type="GO" id="GO:0046872">
    <property type="term" value="F:metal ion binding"/>
    <property type="evidence" value="ECO:0007669"/>
    <property type="project" value="InterPro"/>
</dbReference>
<feature type="region of interest" description="Disordered" evidence="6">
    <location>
        <begin position="1266"/>
        <end position="1287"/>
    </location>
</feature>
<evidence type="ECO:0000256" key="5">
    <source>
        <dbReference type="ARBA" id="ARBA00022837"/>
    </source>
</evidence>
<gene>
    <name evidence="8" type="ORF">MGAL_10B023842</name>
</gene>
<feature type="region of interest" description="Disordered" evidence="6">
    <location>
        <begin position="318"/>
        <end position="340"/>
    </location>
</feature>
<feature type="region of interest" description="Disordered" evidence="6">
    <location>
        <begin position="582"/>
        <end position="624"/>
    </location>
</feature>
<feature type="compositionally biased region" description="Acidic residues" evidence="6">
    <location>
        <begin position="324"/>
        <end position="336"/>
    </location>
</feature>
<dbReference type="SUPFAM" id="SSF55961">
    <property type="entry name" value="Bet v1-like"/>
    <property type="match status" value="1"/>
</dbReference>
<dbReference type="SUPFAM" id="SSF56436">
    <property type="entry name" value="C-type lectin-like"/>
    <property type="match status" value="1"/>
</dbReference>
<dbReference type="PRINTS" id="PR00391">
    <property type="entry name" value="PITRANSFER"/>
</dbReference>
<dbReference type="Gene3D" id="3.40.50.1000">
    <property type="entry name" value="HAD superfamily/HAD-like"/>
    <property type="match status" value="1"/>
</dbReference>
<comment type="similarity">
    <text evidence="2">Belongs to the PtdIns transfer protein family. PI transfer class IIA subfamily.</text>
</comment>
<keyword evidence="5" id="KW-0106">Calcium</keyword>
<evidence type="ECO:0000256" key="4">
    <source>
        <dbReference type="ARBA" id="ARBA00022553"/>
    </source>
</evidence>